<dbReference type="InterPro" id="IPR027417">
    <property type="entry name" value="P-loop_NTPase"/>
</dbReference>
<evidence type="ECO:0000313" key="2">
    <source>
        <dbReference type="EMBL" id="PSJ16247.1"/>
    </source>
</evidence>
<dbReference type="Proteomes" id="UP000241912">
    <property type="component" value="Unassembled WGS sequence"/>
</dbReference>
<dbReference type="NCBIfam" id="TIGR03623">
    <property type="entry name" value="probable DNA repair protein"/>
    <property type="match status" value="1"/>
</dbReference>
<dbReference type="Gene3D" id="3.90.320.10">
    <property type="match status" value="1"/>
</dbReference>
<gene>
    <name evidence="2" type="ORF">C7H79_14460</name>
</gene>
<dbReference type="InterPro" id="IPR019925">
    <property type="entry name" value="DNA_repair_protein_predicted"/>
</dbReference>
<protein>
    <submittedName>
        <fullName evidence="2">PD-(D/E)XK nuclease family protein</fullName>
    </submittedName>
</protein>
<keyword evidence="3" id="KW-1185">Reference proteome</keyword>
<comment type="caution">
    <text evidence="2">The sequence shown here is derived from an EMBL/GenBank/DDBJ whole genome shotgun (WGS) entry which is preliminary data.</text>
</comment>
<sequence length="911" mass="101632">MIERETISLGEVIGALNRGVTVVTGNKRLAGVTCQAFEQSAINNGLEAWPTPDILPWAAWLQRAWEEAVVSGVVTAPELLLTSQQEQRIWEDIVTESAVDQHLQQLTGTVRLAQEAWQLIQSWRLSLTGATFRYNSDSMAFFEWASRFEAKCMEKGWLSLARLSDELQPSILAGDLPTPAELMLIGFDELTPQQQRLLQTLIESDCDVRWMHLAGKESKETRIGCVDVRQEATTMARWVRQRLDENPETLIGVVVPELASQRDIVIHALDERLVPHVLQPGYQYLVRPFNISLGPPLSTYPIISIACKLLGLLAPTISLEDAGRLLRSPFIAGWEREASTRALLDGRLRETGELNVALETLRYHASQINKPYSCPLLAENIDAWIKAARECSRTDSPGQWSERFARLLKAIGWASGRALSSEEYQVAEAWRELLGTFASLEPVTEPMAASTAVAQLRRMAGERTFQPQTGTVPVQVLGMLEASGLEFDSLWIMGLHDGAWPAPLRPNPFIPLPLQRGVGLPHSSEERELQVSRTMTRRMLASADEVVVSFPQRSGDEELRPSPLITDLSIADPEILRLWPAPTWQNIVHNSARLTPLEEDPAPPLMNEEVKGGSAVFKLQAACPFRAFAELRLGARALRQADIGLDAMARGLLMHRVLEKVWHALDSHAQLIAMDDSQLQALVNSMVSEAIDEIASRYSQTFTRRFRKMETERLCRHVLEWLELEKQRVPFRVVEKEEKHEATAGGVRVQLKIDRIDELADGRQVVIDYKTGEVKPAQWFGERPDEPQLPLYSMAVGGDIAGVLFAQVKAGGMAFNGVAADEGLAPGVKSFETLRQTREANSWSNVLCDWRATMEKLGAGFRNGEASVDPKKYPVTCTYCELKPLCRINELNVLNGESSEAEGQAWANKEE</sequence>
<dbReference type="InterPro" id="IPR011604">
    <property type="entry name" value="PDDEXK-like_dom_sf"/>
</dbReference>
<evidence type="ECO:0000313" key="3">
    <source>
        <dbReference type="Proteomes" id="UP000241912"/>
    </source>
</evidence>
<dbReference type="RefSeq" id="WP_106707992.1">
    <property type="nucleotide sequence ID" value="NZ_PXXU01000060.1"/>
</dbReference>
<reference evidence="2 3" key="1">
    <citation type="submission" date="2018-03" db="EMBL/GenBank/DDBJ databases">
        <title>Draft genome of Nitrosomonas supralitoralis APG5.</title>
        <authorList>
            <person name="Urakawa H."/>
            <person name="Lopez J.V."/>
        </authorList>
    </citation>
    <scope>NUCLEOTIDE SEQUENCE [LARGE SCALE GENOMIC DNA]</scope>
    <source>
        <strain evidence="2 3">APG5</strain>
    </source>
</reference>
<accession>A0A2P7NS05</accession>
<evidence type="ECO:0000259" key="1">
    <source>
        <dbReference type="Pfam" id="PF12705"/>
    </source>
</evidence>
<name>A0A2P7NS05_9PROT</name>
<dbReference type="Pfam" id="PF12705">
    <property type="entry name" value="PDDEXK_1"/>
    <property type="match status" value="1"/>
</dbReference>
<dbReference type="OrthoDB" id="9761147at2"/>
<proteinExistence type="predicted"/>
<dbReference type="SUPFAM" id="SSF52540">
    <property type="entry name" value="P-loop containing nucleoside triphosphate hydrolases"/>
    <property type="match status" value="1"/>
</dbReference>
<dbReference type="Gene3D" id="3.40.50.300">
    <property type="entry name" value="P-loop containing nucleotide triphosphate hydrolases"/>
    <property type="match status" value="1"/>
</dbReference>
<dbReference type="AlphaFoldDB" id="A0A2P7NS05"/>
<feature type="domain" description="PD-(D/E)XK endonuclease-like" evidence="1">
    <location>
        <begin position="621"/>
        <end position="887"/>
    </location>
</feature>
<dbReference type="InterPro" id="IPR038726">
    <property type="entry name" value="PDDEXK_AddAB-type"/>
</dbReference>
<dbReference type="EMBL" id="PXXU01000060">
    <property type="protein sequence ID" value="PSJ16247.1"/>
    <property type="molecule type" value="Genomic_DNA"/>
</dbReference>
<organism evidence="2 3">
    <name type="scientific">Nitrosomonas supralitoralis</name>
    <dbReference type="NCBI Taxonomy" id="2116706"/>
    <lineage>
        <taxon>Bacteria</taxon>
        <taxon>Pseudomonadati</taxon>
        <taxon>Pseudomonadota</taxon>
        <taxon>Betaproteobacteria</taxon>
        <taxon>Nitrosomonadales</taxon>
        <taxon>Nitrosomonadaceae</taxon>
        <taxon>Nitrosomonas</taxon>
    </lineage>
</organism>